<dbReference type="InterPro" id="IPR058407">
    <property type="entry name" value="DUF8094"/>
</dbReference>
<reference evidence="4 5" key="1">
    <citation type="submission" date="2020-08" db="EMBL/GenBank/DDBJ databases">
        <title>Sequencing the genomes of 1000 actinobacteria strains.</title>
        <authorList>
            <person name="Klenk H.-P."/>
        </authorList>
    </citation>
    <scope>NUCLEOTIDE SEQUENCE [LARGE SCALE GENOMIC DNA]</scope>
    <source>
        <strain evidence="4 5">DSM 19600</strain>
    </source>
</reference>
<feature type="transmembrane region" description="Helical" evidence="2">
    <location>
        <begin position="265"/>
        <end position="287"/>
    </location>
</feature>
<feature type="region of interest" description="Disordered" evidence="1">
    <location>
        <begin position="107"/>
        <end position="135"/>
    </location>
</feature>
<dbReference type="RefSeq" id="WP_183498683.1">
    <property type="nucleotide sequence ID" value="NZ_BAABCO010000001.1"/>
</dbReference>
<evidence type="ECO:0000256" key="2">
    <source>
        <dbReference type="SAM" id="Phobius"/>
    </source>
</evidence>
<sequence>MRFVWAVVAFVLATVMIGAGIAQRTVLHAPKTASQAIEIDQEVPFILIDGAVFNTHDGSQTLRAQGEGTIFGAYGRTADMTAWLSTSDYVHVTVDDGDVVATTVSAPIPETPTDDSAAEDAPAADADAAAGGEAAGLSPVDSDLWLAQFQQEDVLIEALQLPEDVSMLVASDGTAPAPTELSLTWPTGATTPWAGPLMVGGGILMALGIVLYLLGLRHVRRSRGPRRKGLPLAETEPIDLSVVEADKGVISAAPTRRQISSGKRAFALVPVVAVSALLLSGCSADAWPRFDSTPTPTPSDTIIVPEGQGQPAVTETQAERILARISQQVADADEALDADAAAVRLTGPALAARQTNYSLRAKLDTEAPLDPVPATPLTTLLPQAYDGWPRTFMAVVEAEDGHATVMMAAQDDAWSDYKLVYTASLTAGASMNLAPPYVGAIAIEPSSPFLVLPPDQVSAAYADVLDKGEASEYSQYFDLESDAFLAQMASNRADRLKTFEETGKETGTLTFSAAAGAQAPVSLATLDSGAIVAVTVNDSDTVMATDEDAVIKLDDSPRVQTLTGATQSAVGFTTVFADQLFFFVPAQSSSERIQVLGYTSNILSAKVEKE</sequence>
<feature type="transmembrane region" description="Helical" evidence="2">
    <location>
        <begin position="193"/>
        <end position="216"/>
    </location>
</feature>
<accession>A0AA40VL15</accession>
<keyword evidence="2" id="KW-0812">Transmembrane</keyword>
<evidence type="ECO:0000313" key="4">
    <source>
        <dbReference type="EMBL" id="MBB4138976.1"/>
    </source>
</evidence>
<dbReference type="Pfam" id="PF26366">
    <property type="entry name" value="DUF8094"/>
    <property type="match status" value="1"/>
</dbReference>
<name>A0AA40VL15_9MICO</name>
<dbReference type="AlphaFoldDB" id="A0AA40VL15"/>
<proteinExistence type="predicted"/>
<evidence type="ECO:0000259" key="3">
    <source>
        <dbReference type="Pfam" id="PF26366"/>
    </source>
</evidence>
<comment type="caution">
    <text evidence="4">The sequence shown here is derived from an EMBL/GenBank/DDBJ whole genome shotgun (WGS) entry which is preliminary data.</text>
</comment>
<keyword evidence="2" id="KW-0472">Membrane</keyword>
<keyword evidence="5" id="KW-1185">Reference proteome</keyword>
<protein>
    <submittedName>
        <fullName evidence="4">Major membrane immunogen (Membrane-anchored lipoprotein)</fullName>
    </submittedName>
</protein>
<gene>
    <name evidence="4" type="ORF">BKA10_000770</name>
</gene>
<dbReference type="Proteomes" id="UP000549113">
    <property type="component" value="Unassembled WGS sequence"/>
</dbReference>
<feature type="domain" description="DUF8094" evidence="3">
    <location>
        <begin position="310"/>
        <end position="606"/>
    </location>
</feature>
<keyword evidence="2" id="KW-1133">Transmembrane helix</keyword>
<dbReference type="EMBL" id="JACIFH010000001">
    <property type="protein sequence ID" value="MBB4138976.1"/>
    <property type="molecule type" value="Genomic_DNA"/>
</dbReference>
<organism evidence="4 5">
    <name type="scientific">Microbacterium invictum</name>
    <dbReference type="NCBI Taxonomy" id="515415"/>
    <lineage>
        <taxon>Bacteria</taxon>
        <taxon>Bacillati</taxon>
        <taxon>Actinomycetota</taxon>
        <taxon>Actinomycetes</taxon>
        <taxon>Micrococcales</taxon>
        <taxon>Microbacteriaceae</taxon>
        <taxon>Microbacterium</taxon>
    </lineage>
</organism>
<keyword evidence="4" id="KW-0449">Lipoprotein</keyword>
<evidence type="ECO:0000256" key="1">
    <source>
        <dbReference type="SAM" id="MobiDB-lite"/>
    </source>
</evidence>
<feature type="compositionally biased region" description="Low complexity" evidence="1">
    <location>
        <begin position="119"/>
        <end position="135"/>
    </location>
</feature>
<evidence type="ECO:0000313" key="5">
    <source>
        <dbReference type="Proteomes" id="UP000549113"/>
    </source>
</evidence>